<keyword evidence="4" id="KW-0234">DNA repair</keyword>
<dbReference type="GO" id="GO:0036297">
    <property type="term" value="P:interstrand cross-link repair"/>
    <property type="evidence" value="ECO:0007669"/>
    <property type="project" value="TreeGrafter"/>
</dbReference>
<dbReference type="InterPro" id="IPR036866">
    <property type="entry name" value="RibonucZ/Hydroxyglut_hydro"/>
</dbReference>
<feature type="compositionally biased region" description="Basic and acidic residues" evidence="6">
    <location>
        <begin position="17"/>
        <end position="32"/>
    </location>
</feature>
<dbReference type="GO" id="GO:0003684">
    <property type="term" value="F:damaged DNA binding"/>
    <property type="evidence" value="ECO:0007669"/>
    <property type="project" value="TreeGrafter"/>
</dbReference>
<evidence type="ECO:0000313" key="10">
    <source>
        <dbReference type="Proteomes" id="UP000604825"/>
    </source>
</evidence>
<evidence type="ECO:0000313" key="9">
    <source>
        <dbReference type="EMBL" id="CAD6342717.1"/>
    </source>
</evidence>
<feature type="region of interest" description="Disordered" evidence="6">
    <location>
        <begin position="640"/>
        <end position="664"/>
    </location>
</feature>
<dbReference type="Gene3D" id="3.40.50.12650">
    <property type="match status" value="1"/>
</dbReference>
<proteinExistence type="inferred from homology"/>
<evidence type="ECO:0000256" key="2">
    <source>
        <dbReference type="ARBA" id="ARBA00010304"/>
    </source>
</evidence>
<evidence type="ECO:0000256" key="5">
    <source>
        <dbReference type="ARBA" id="ARBA00023242"/>
    </source>
</evidence>
<dbReference type="PANTHER" id="PTHR23240:SF29">
    <property type="entry name" value="OS08G0107600 PROTEIN"/>
    <property type="match status" value="1"/>
</dbReference>
<accession>A0A811SNU5</accession>
<comment type="caution">
    <text evidence="9">The sequence shown here is derived from an EMBL/GenBank/DDBJ whole genome shotgun (WGS) entry which is preliminary data.</text>
</comment>
<feature type="domain" description="Metallo-beta-lactamase" evidence="8">
    <location>
        <begin position="109"/>
        <end position="238"/>
    </location>
</feature>
<feature type="region of interest" description="Disordered" evidence="6">
    <location>
        <begin position="17"/>
        <end position="85"/>
    </location>
</feature>
<dbReference type="Pfam" id="PF12706">
    <property type="entry name" value="Lactamase_B_2"/>
    <property type="match status" value="1"/>
</dbReference>
<feature type="compositionally biased region" description="Basic and acidic residues" evidence="6">
    <location>
        <begin position="644"/>
        <end position="657"/>
    </location>
</feature>
<keyword evidence="3" id="KW-0227">DNA damage</keyword>
<dbReference type="Gene3D" id="3.60.15.10">
    <property type="entry name" value="Ribonuclease Z/Hydroxyacylglutathione hydrolase-like"/>
    <property type="match status" value="1"/>
</dbReference>
<reference evidence="9" key="1">
    <citation type="submission" date="2020-10" db="EMBL/GenBank/DDBJ databases">
        <authorList>
            <person name="Han B."/>
            <person name="Lu T."/>
            <person name="Zhao Q."/>
            <person name="Huang X."/>
            <person name="Zhao Y."/>
        </authorList>
    </citation>
    <scope>NUCLEOTIDE SEQUENCE</scope>
</reference>
<dbReference type="PANTHER" id="PTHR23240">
    <property type="entry name" value="DNA CROSS-LINK REPAIR PROTEIN PSO2/SNM1-RELATED"/>
    <property type="match status" value="1"/>
</dbReference>
<keyword evidence="10" id="KW-1185">Reference proteome</keyword>
<keyword evidence="5" id="KW-0539">Nucleus</keyword>
<dbReference type="FunFam" id="3.60.15.10:FF:000039">
    <property type="entry name" value="DNA repair metallo-beta-lactamase family protein"/>
    <property type="match status" value="1"/>
</dbReference>
<dbReference type="SUPFAM" id="SSF56281">
    <property type="entry name" value="Metallo-hydrolase/oxidoreductase"/>
    <property type="match status" value="1"/>
</dbReference>
<evidence type="ECO:0000259" key="7">
    <source>
        <dbReference type="Pfam" id="PF07522"/>
    </source>
</evidence>
<dbReference type="Pfam" id="PF07522">
    <property type="entry name" value="DRMBL"/>
    <property type="match status" value="1"/>
</dbReference>
<dbReference type="EMBL" id="CAJGYO010000579">
    <property type="protein sequence ID" value="CAD6342717.1"/>
    <property type="molecule type" value="Genomic_DNA"/>
</dbReference>
<feature type="domain" description="DNA repair metallo-beta-lactamase" evidence="7">
    <location>
        <begin position="318"/>
        <end position="425"/>
    </location>
</feature>
<feature type="non-terminal residue" evidence="9">
    <location>
        <position position="1"/>
    </location>
</feature>
<organism evidence="9 10">
    <name type="scientific">Miscanthus lutarioriparius</name>
    <dbReference type="NCBI Taxonomy" id="422564"/>
    <lineage>
        <taxon>Eukaryota</taxon>
        <taxon>Viridiplantae</taxon>
        <taxon>Streptophyta</taxon>
        <taxon>Embryophyta</taxon>
        <taxon>Tracheophyta</taxon>
        <taxon>Spermatophyta</taxon>
        <taxon>Magnoliopsida</taxon>
        <taxon>Liliopsida</taxon>
        <taxon>Poales</taxon>
        <taxon>Poaceae</taxon>
        <taxon>PACMAD clade</taxon>
        <taxon>Panicoideae</taxon>
        <taxon>Andropogonodae</taxon>
        <taxon>Andropogoneae</taxon>
        <taxon>Saccharinae</taxon>
        <taxon>Miscanthus</taxon>
    </lineage>
</organism>
<dbReference type="FunFam" id="3.40.50.12650:FF:000005">
    <property type="entry name" value="DNA repair metallo-beta-lactamase family protein"/>
    <property type="match status" value="1"/>
</dbReference>
<name>A0A811SNU5_9POAL</name>
<dbReference type="InterPro" id="IPR011084">
    <property type="entry name" value="DRMBL"/>
</dbReference>
<gene>
    <name evidence="9" type="ORF">NCGR_LOCUS66815</name>
</gene>
<evidence type="ECO:0000256" key="4">
    <source>
        <dbReference type="ARBA" id="ARBA00023204"/>
    </source>
</evidence>
<dbReference type="AlphaFoldDB" id="A0A811SNU5"/>
<dbReference type="GO" id="GO:0005634">
    <property type="term" value="C:nucleus"/>
    <property type="evidence" value="ECO:0007669"/>
    <property type="project" value="UniProtKB-SubCell"/>
</dbReference>
<protein>
    <recommendedName>
        <fullName evidence="11">DNA repair metallo-beta-lactamase domain-containing protein</fullName>
    </recommendedName>
</protein>
<evidence type="ECO:0000256" key="6">
    <source>
        <dbReference type="SAM" id="MobiDB-lite"/>
    </source>
</evidence>
<dbReference type="GO" id="GO:0006303">
    <property type="term" value="P:double-strand break repair via nonhomologous end joining"/>
    <property type="evidence" value="ECO:0007669"/>
    <property type="project" value="TreeGrafter"/>
</dbReference>
<comment type="similarity">
    <text evidence="2">Belongs to the DNA repair metallo-beta-lactamase (DRMBL) family.</text>
</comment>
<dbReference type="Proteomes" id="UP000604825">
    <property type="component" value="Unassembled WGS sequence"/>
</dbReference>
<sequence>RKIQTLTLTWRTNKKVKECRTPLAESEREQKFKTPAFPTLLPPSAENQTPTNLGERGANPIRGSDRSPENAWPGSGRRRASEMPIEMPRGLPFAVDTWTPASSLKRHRFLTHAHRDHLAGIVATSAVSASSSSPVYASRLTILIALRIFPQLDRAAFVELDVGHPPLRVPDPDGDFTVTALEANHCPGAVMFLFEGPFGAVLHTGDCRLTPDRLTALTPPHLARRIDYLFLDCTFARCALRFPTKEDSIRQVINCVWKHPSAPVVYLVCDMLGQEDVLIGVSKAFGSKIYVDRERNSDCHQTLTHVEPEILAADDAAASTRFHVIPFPRLSERATEILALARAAHQPEPLIIRPSSQWYVYYDPPPPEESASTQQQQQKPVLTEAMRDEFGVWHVCLSMHSSRDELVQALGILKPKWVVSTTPPCMAVDLSYVRKHCSLSRFGPDDPLWMLLGIPDGMSTVTGSPQAVLLTAQAVEKSDQLFSSCVHECASDDDSQVVEEVAEAAVIDFEIRVEPPVTLFGSARFGLPQHEPELWNYEYESVEIIGDVELEVNDCAAEPGFCSNNKPIEVVELTEAATKEQNSVSESGFCSNSKPVEVVGLTETATKEQSSVYESELLKDSKSDDRVEVVDLTEHGRKYLNLRAESEQSNKDDKGNGESESGAQEQNLNVHARLMEVCRHKVTGKGKDRMEVTKSISAVHVTVSATEEDTIITSSGVEKNSDRYSERASDSSTVVGSSKGLNANLRRLYRSMNLPVPQPLPSLVGLMAASKRPRVSQTVQL</sequence>
<dbReference type="OrthoDB" id="690675at2759"/>
<evidence type="ECO:0000256" key="1">
    <source>
        <dbReference type="ARBA" id="ARBA00004123"/>
    </source>
</evidence>
<evidence type="ECO:0000259" key="8">
    <source>
        <dbReference type="Pfam" id="PF12706"/>
    </source>
</evidence>
<dbReference type="InterPro" id="IPR001279">
    <property type="entry name" value="Metallo-B-lactamas"/>
</dbReference>
<dbReference type="GO" id="GO:0035312">
    <property type="term" value="F:5'-3' DNA exonuclease activity"/>
    <property type="evidence" value="ECO:0007669"/>
    <property type="project" value="TreeGrafter"/>
</dbReference>
<comment type="subcellular location">
    <subcellularLocation>
        <location evidence="1">Nucleus</location>
    </subcellularLocation>
</comment>
<evidence type="ECO:0008006" key="11">
    <source>
        <dbReference type="Google" id="ProtNLM"/>
    </source>
</evidence>
<evidence type="ECO:0000256" key="3">
    <source>
        <dbReference type="ARBA" id="ARBA00022763"/>
    </source>
</evidence>